<dbReference type="InterPro" id="IPR029062">
    <property type="entry name" value="Class_I_gatase-like"/>
</dbReference>
<comment type="subcellular location">
    <subcellularLocation>
        <location evidence="10">Cytoplasm</location>
    </subcellularLocation>
</comment>
<evidence type="ECO:0000256" key="10">
    <source>
        <dbReference type="HAMAP-Rule" id="MF_00278"/>
    </source>
</evidence>
<evidence type="ECO:0000256" key="7">
    <source>
        <dbReference type="ARBA" id="ARBA00023239"/>
    </source>
</evidence>
<protein>
    <recommendedName>
        <fullName evidence="10">Imidazole glycerol phosphate synthase subunit HisH</fullName>
        <ecNumber evidence="10">4.3.2.10</ecNumber>
    </recommendedName>
    <alternativeName>
        <fullName evidence="10">IGP synthase glutaminase subunit</fullName>
        <ecNumber evidence="10">3.5.1.2</ecNumber>
    </alternativeName>
    <alternativeName>
        <fullName evidence="10">IGP synthase subunit HisH</fullName>
    </alternativeName>
    <alternativeName>
        <fullName evidence="10">ImGP synthase subunit HisH</fullName>
        <shortName evidence="10">IGPS subunit HisH</shortName>
    </alternativeName>
</protein>
<dbReference type="GO" id="GO:0016829">
    <property type="term" value="F:lyase activity"/>
    <property type="evidence" value="ECO:0007669"/>
    <property type="project" value="UniProtKB-KW"/>
</dbReference>
<reference evidence="13 14" key="1">
    <citation type="journal article" date="2020" name="Nature">
        <title>Bacterial chemolithoautotrophy via manganese oxidation.</title>
        <authorList>
            <person name="Yu H."/>
            <person name="Leadbetter J.R."/>
        </authorList>
    </citation>
    <scope>NUCLEOTIDE SEQUENCE [LARGE SCALE GENOMIC DNA]</scope>
    <source>
        <strain evidence="13 14">Mn-1</strain>
    </source>
</reference>
<keyword evidence="6 10" id="KW-0368">Histidine biosynthesis</keyword>
<keyword evidence="5 10" id="KW-0315">Glutamine amidotransferase</keyword>
<dbReference type="CDD" id="cd01748">
    <property type="entry name" value="GATase1_IGP_Synthase"/>
    <property type="match status" value="1"/>
</dbReference>
<evidence type="ECO:0000256" key="1">
    <source>
        <dbReference type="ARBA" id="ARBA00005091"/>
    </source>
</evidence>
<evidence type="ECO:0000313" key="14">
    <source>
        <dbReference type="Proteomes" id="UP000534783"/>
    </source>
</evidence>
<feature type="domain" description="Glutamine amidotransferase" evidence="12">
    <location>
        <begin position="4"/>
        <end position="199"/>
    </location>
</feature>
<dbReference type="EMBL" id="VTOW01000005">
    <property type="protein sequence ID" value="NKE73103.1"/>
    <property type="molecule type" value="Genomic_DNA"/>
</dbReference>
<dbReference type="AlphaFoldDB" id="A0A7X6ICW0"/>
<dbReference type="Pfam" id="PF00117">
    <property type="entry name" value="GATase"/>
    <property type="match status" value="1"/>
</dbReference>
<keyword evidence="7 10" id="KW-0456">Lyase</keyword>
<dbReference type="Proteomes" id="UP000534783">
    <property type="component" value="Unassembled WGS sequence"/>
</dbReference>
<dbReference type="NCBIfam" id="TIGR01855">
    <property type="entry name" value="IMP_synth_hisH"/>
    <property type="match status" value="1"/>
</dbReference>
<dbReference type="Gene3D" id="3.40.50.880">
    <property type="match status" value="1"/>
</dbReference>
<evidence type="ECO:0000256" key="2">
    <source>
        <dbReference type="ARBA" id="ARBA00011152"/>
    </source>
</evidence>
<sequence>MIGLVDYGMGNLLSVRHALEMVGAEVTLCRNGEDLRQVERIVLPGVGAFRDCMMNLKKRGLIEALEEAVLRLGKPILGICLGMQAMARRSFEGGEHPGLGWLEADVVRLHPDPPALRVPQIGWNEIRYRTGSPFFKTLPPSPDFYFVHSYFVKCDDQAIIEATCDYGGPVTAAVRKGNIFATQFHPEKSQDYGLKVLEHFLSWKP</sequence>
<comment type="caution">
    <text evidence="13">The sequence shown here is derived from an EMBL/GenBank/DDBJ whole genome shotgun (WGS) entry which is preliminary data.</text>
</comment>
<dbReference type="GO" id="GO:0000107">
    <property type="term" value="F:imidazoleglycerol-phosphate synthase activity"/>
    <property type="evidence" value="ECO:0007669"/>
    <property type="project" value="UniProtKB-UniRule"/>
</dbReference>
<keyword evidence="3 10" id="KW-0028">Amino-acid biosynthesis</keyword>
<evidence type="ECO:0000259" key="12">
    <source>
        <dbReference type="Pfam" id="PF00117"/>
    </source>
</evidence>
<name>A0A7X6ICW0_9BACT</name>
<organism evidence="13 14">
    <name type="scientific">Candidatus Manganitrophus noduliformans</name>
    <dbReference type="NCBI Taxonomy" id="2606439"/>
    <lineage>
        <taxon>Bacteria</taxon>
        <taxon>Pseudomonadati</taxon>
        <taxon>Nitrospirota</taxon>
        <taxon>Nitrospiria</taxon>
        <taxon>Candidatus Troglogloeales</taxon>
        <taxon>Candidatus Manganitrophaceae</taxon>
        <taxon>Candidatus Manganitrophus</taxon>
    </lineage>
</organism>
<dbReference type="UniPathway" id="UPA00031">
    <property type="reaction ID" value="UER00010"/>
</dbReference>
<dbReference type="HAMAP" id="MF_00278">
    <property type="entry name" value="HisH"/>
    <property type="match status" value="1"/>
</dbReference>
<dbReference type="PIRSF" id="PIRSF000495">
    <property type="entry name" value="Amidotransf_hisH"/>
    <property type="match status" value="1"/>
</dbReference>
<dbReference type="RefSeq" id="WP_168063049.1">
    <property type="nucleotide sequence ID" value="NZ_VTOW01000005.1"/>
</dbReference>
<evidence type="ECO:0000313" key="13">
    <source>
        <dbReference type="EMBL" id="NKE73103.1"/>
    </source>
</evidence>
<dbReference type="SUPFAM" id="SSF52317">
    <property type="entry name" value="Class I glutamine amidotransferase-like"/>
    <property type="match status" value="1"/>
</dbReference>
<dbReference type="PANTHER" id="PTHR42701:SF1">
    <property type="entry name" value="IMIDAZOLE GLYCEROL PHOSPHATE SYNTHASE SUBUNIT HISH"/>
    <property type="match status" value="1"/>
</dbReference>
<evidence type="ECO:0000256" key="6">
    <source>
        <dbReference type="ARBA" id="ARBA00023102"/>
    </source>
</evidence>
<accession>A0A7X6ICW0</accession>
<dbReference type="PROSITE" id="PS51273">
    <property type="entry name" value="GATASE_TYPE_1"/>
    <property type="match status" value="1"/>
</dbReference>
<dbReference type="GO" id="GO:0004359">
    <property type="term" value="F:glutaminase activity"/>
    <property type="evidence" value="ECO:0007669"/>
    <property type="project" value="UniProtKB-EC"/>
</dbReference>
<dbReference type="InterPro" id="IPR010139">
    <property type="entry name" value="Imidazole-glycPsynth_HisH"/>
</dbReference>
<dbReference type="PANTHER" id="PTHR42701">
    <property type="entry name" value="IMIDAZOLE GLYCEROL PHOSPHATE SYNTHASE SUBUNIT HISH"/>
    <property type="match status" value="1"/>
</dbReference>
<evidence type="ECO:0000256" key="11">
    <source>
        <dbReference type="PIRSR" id="PIRSR000495-1"/>
    </source>
</evidence>
<comment type="catalytic activity">
    <reaction evidence="9 10">
        <text>L-glutamine + H2O = L-glutamate + NH4(+)</text>
        <dbReference type="Rhea" id="RHEA:15889"/>
        <dbReference type="ChEBI" id="CHEBI:15377"/>
        <dbReference type="ChEBI" id="CHEBI:28938"/>
        <dbReference type="ChEBI" id="CHEBI:29985"/>
        <dbReference type="ChEBI" id="CHEBI:58359"/>
        <dbReference type="EC" id="3.5.1.2"/>
    </reaction>
</comment>
<dbReference type="InterPro" id="IPR017926">
    <property type="entry name" value="GATASE"/>
</dbReference>
<dbReference type="GO" id="GO:0000105">
    <property type="term" value="P:L-histidine biosynthetic process"/>
    <property type="evidence" value="ECO:0007669"/>
    <property type="project" value="UniProtKB-UniRule"/>
</dbReference>
<feature type="active site" evidence="10 11">
    <location>
        <position position="187"/>
    </location>
</feature>
<dbReference type="GO" id="GO:0005737">
    <property type="term" value="C:cytoplasm"/>
    <property type="evidence" value="ECO:0007669"/>
    <property type="project" value="UniProtKB-SubCell"/>
</dbReference>
<evidence type="ECO:0000256" key="8">
    <source>
        <dbReference type="ARBA" id="ARBA00047838"/>
    </source>
</evidence>
<dbReference type="EC" id="4.3.2.10" evidence="10"/>
<evidence type="ECO:0000256" key="9">
    <source>
        <dbReference type="ARBA" id="ARBA00049534"/>
    </source>
</evidence>
<evidence type="ECO:0000256" key="4">
    <source>
        <dbReference type="ARBA" id="ARBA00022801"/>
    </source>
</evidence>
<feature type="active site" description="Nucleophile" evidence="10 11">
    <location>
        <position position="80"/>
    </location>
</feature>
<feature type="active site" evidence="10 11">
    <location>
        <position position="185"/>
    </location>
</feature>
<comment type="pathway">
    <text evidence="1 10">Amino-acid biosynthesis; L-histidine biosynthesis; L-histidine from 5-phospho-alpha-D-ribose 1-diphosphate: step 5/9.</text>
</comment>
<dbReference type="EC" id="3.5.1.2" evidence="10"/>
<keyword evidence="4 10" id="KW-0378">Hydrolase</keyword>
<comment type="catalytic activity">
    <reaction evidence="8 10">
        <text>5-[(5-phospho-1-deoxy-D-ribulos-1-ylimino)methylamino]-1-(5-phospho-beta-D-ribosyl)imidazole-4-carboxamide + L-glutamine = D-erythro-1-(imidazol-4-yl)glycerol 3-phosphate + 5-amino-1-(5-phospho-beta-D-ribosyl)imidazole-4-carboxamide + L-glutamate + H(+)</text>
        <dbReference type="Rhea" id="RHEA:24793"/>
        <dbReference type="ChEBI" id="CHEBI:15378"/>
        <dbReference type="ChEBI" id="CHEBI:29985"/>
        <dbReference type="ChEBI" id="CHEBI:58278"/>
        <dbReference type="ChEBI" id="CHEBI:58359"/>
        <dbReference type="ChEBI" id="CHEBI:58475"/>
        <dbReference type="ChEBI" id="CHEBI:58525"/>
        <dbReference type="EC" id="4.3.2.10"/>
    </reaction>
</comment>
<comment type="subunit">
    <text evidence="2 10">Heterodimer of HisH and HisF.</text>
</comment>
<keyword evidence="10" id="KW-0963">Cytoplasm</keyword>
<comment type="function">
    <text evidence="10">IGPS catalyzes the conversion of PRFAR and glutamine to IGP, AICAR and glutamate. The HisH subunit catalyzes the hydrolysis of glutamine to glutamate and ammonia as part of the synthesis of IGP and AICAR. The resulting ammonia molecule is channeled to the active site of HisF.</text>
</comment>
<keyword evidence="14" id="KW-1185">Reference proteome</keyword>
<gene>
    <name evidence="10 13" type="primary">hisH</name>
    <name evidence="13" type="ORF">MNODULE_20315</name>
</gene>
<evidence type="ECO:0000256" key="3">
    <source>
        <dbReference type="ARBA" id="ARBA00022605"/>
    </source>
</evidence>
<evidence type="ECO:0000256" key="5">
    <source>
        <dbReference type="ARBA" id="ARBA00022962"/>
    </source>
</evidence>
<proteinExistence type="inferred from homology"/>